<dbReference type="InterPro" id="IPR036922">
    <property type="entry name" value="Rieske_2Fe-2S_sf"/>
</dbReference>
<dbReference type="GO" id="GO:0016705">
    <property type="term" value="F:oxidoreductase activity, acting on paired donors, with incorporation or reduction of molecular oxygen"/>
    <property type="evidence" value="ECO:0007669"/>
    <property type="project" value="UniProtKB-ARBA"/>
</dbReference>
<dbReference type="PROSITE" id="PS51257">
    <property type="entry name" value="PROKAR_LIPOPROTEIN"/>
    <property type="match status" value="1"/>
</dbReference>
<evidence type="ECO:0000256" key="2">
    <source>
        <dbReference type="ARBA" id="ARBA00022723"/>
    </source>
</evidence>
<evidence type="ECO:0000259" key="7">
    <source>
        <dbReference type="PROSITE" id="PS51296"/>
    </source>
</evidence>
<dbReference type="KEGG" id="enn:FRE64_06705"/>
<comment type="similarity">
    <text evidence="6">Belongs to the bacterial ring-hydroxylating dioxygenase ferredoxin component family.</text>
</comment>
<keyword evidence="3" id="KW-0408">Iron</keyword>
<dbReference type="SUPFAM" id="SSF50022">
    <property type="entry name" value="ISP domain"/>
    <property type="match status" value="1"/>
</dbReference>
<dbReference type="GO" id="GO:0004497">
    <property type="term" value="F:monooxygenase activity"/>
    <property type="evidence" value="ECO:0007669"/>
    <property type="project" value="UniProtKB-ARBA"/>
</dbReference>
<comment type="cofactor">
    <cofactor evidence="5">
        <name>[2Fe-2S] cluster</name>
        <dbReference type="ChEBI" id="CHEBI:190135"/>
    </cofactor>
</comment>
<dbReference type="AlphaFoldDB" id="A0A5B8NL63"/>
<dbReference type="GO" id="GO:0046872">
    <property type="term" value="F:metal ion binding"/>
    <property type="evidence" value="ECO:0007669"/>
    <property type="project" value="UniProtKB-KW"/>
</dbReference>
<evidence type="ECO:0000256" key="1">
    <source>
        <dbReference type="ARBA" id="ARBA00022714"/>
    </source>
</evidence>
<keyword evidence="4" id="KW-0411">Iron-sulfur</keyword>
<evidence type="ECO:0000256" key="5">
    <source>
        <dbReference type="ARBA" id="ARBA00034078"/>
    </source>
</evidence>
<gene>
    <name evidence="8" type="ORF">FRE64_06705</name>
</gene>
<sequence>MNMKRREFMGWMTMGAIVTSVVGCNAETGANSDQEETSNEFQVIGTVDELEAEGSLTDSTTGVIVLRNAEGELIALDRTCPHQSCAVSLDDNGETLTCPCHDSQFTLEGELVDGPAQTDLTNYEVKTEDNEVLVKV</sequence>
<dbReference type="OrthoDB" id="9767869at2"/>
<evidence type="ECO:0000256" key="3">
    <source>
        <dbReference type="ARBA" id="ARBA00023004"/>
    </source>
</evidence>
<evidence type="ECO:0000256" key="6">
    <source>
        <dbReference type="ARBA" id="ARBA00038001"/>
    </source>
</evidence>
<evidence type="ECO:0000313" key="8">
    <source>
        <dbReference type="EMBL" id="QDZ39647.1"/>
    </source>
</evidence>
<dbReference type="Pfam" id="PF00355">
    <property type="entry name" value="Rieske"/>
    <property type="match status" value="1"/>
</dbReference>
<dbReference type="GO" id="GO:0051537">
    <property type="term" value="F:2 iron, 2 sulfur cluster binding"/>
    <property type="evidence" value="ECO:0007669"/>
    <property type="project" value="UniProtKB-KW"/>
</dbReference>
<dbReference type="PROSITE" id="PS51296">
    <property type="entry name" value="RIESKE"/>
    <property type="match status" value="1"/>
</dbReference>
<reference evidence="8" key="1">
    <citation type="submission" date="2019-08" db="EMBL/GenBank/DDBJ databases">
        <title>Carotenoids and Carotenoid Binding Proteins in the Halophilic Cyanobacterium Euhalothece sp. ZM00.</title>
        <authorList>
            <person name="Cho S.M."/>
            <person name="Song J.Y."/>
            <person name="Park Y.-I."/>
        </authorList>
    </citation>
    <scope>NUCLEOTIDE SEQUENCE [LARGE SCALE GENOMIC DNA]</scope>
    <source>
        <strain evidence="8">Z-M001</strain>
    </source>
</reference>
<evidence type="ECO:0000256" key="4">
    <source>
        <dbReference type="ARBA" id="ARBA00023014"/>
    </source>
</evidence>
<keyword evidence="1" id="KW-0001">2Fe-2S</keyword>
<dbReference type="CDD" id="cd03467">
    <property type="entry name" value="Rieske"/>
    <property type="match status" value="1"/>
</dbReference>
<proteinExistence type="inferred from homology"/>
<feature type="domain" description="Rieske" evidence="7">
    <location>
        <begin position="41"/>
        <end position="134"/>
    </location>
</feature>
<dbReference type="PANTHER" id="PTHR21496:SF0">
    <property type="entry name" value="RIESKE DOMAIN-CONTAINING PROTEIN"/>
    <property type="match status" value="1"/>
</dbReference>
<keyword evidence="2" id="KW-0479">Metal-binding</keyword>
<organism evidence="8 9">
    <name type="scientific">Euhalothece natronophila Z-M001</name>
    <dbReference type="NCBI Taxonomy" id="522448"/>
    <lineage>
        <taxon>Bacteria</taxon>
        <taxon>Bacillati</taxon>
        <taxon>Cyanobacteriota</taxon>
        <taxon>Cyanophyceae</taxon>
        <taxon>Oscillatoriophycideae</taxon>
        <taxon>Chroococcales</taxon>
        <taxon>Halothecacae</taxon>
        <taxon>Halothece cluster</taxon>
        <taxon>Euhalothece</taxon>
    </lineage>
</organism>
<accession>A0A5B8NL63</accession>
<dbReference type="InterPro" id="IPR017941">
    <property type="entry name" value="Rieske_2Fe-2S"/>
</dbReference>
<dbReference type="Gene3D" id="2.102.10.10">
    <property type="entry name" value="Rieske [2Fe-2S] iron-sulphur domain"/>
    <property type="match status" value="1"/>
</dbReference>
<dbReference type="Proteomes" id="UP000318453">
    <property type="component" value="Chromosome"/>
</dbReference>
<name>A0A5B8NL63_9CHRO</name>
<protein>
    <submittedName>
        <fullName evidence="8">Rieske (2Fe-2S) protein</fullName>
    </submittedName>
</protein>
<keyword evidence="9" id="KW-1185">Reference proteome</keyword>
<dbReference type="RefSeq" id="WP_146295246.1">
    <property type="nucleotide sequence ID" value="NZ_CP042326.1"/>
</dbReference>
<dbReference type="PANTHER" id="PTHR21496">
    <property type="entry name" value="FERREDOXIN-RELATED"/>
    <property type="match status" value="1"/>
</dbReference>
<dbReference type="EMBL" id="CP042326">
    <property type="protein sequence ID" value="QDZ39647.1"/>
    <property type="molecule type" value="Genomic_DNA"/>
</dbReference>
<evidence type="ECO:0000313" key="9">
    <source>
        <dbReference type="Proteomes" id="UP000318453"/>
    </source>
</evidence>